<comment type="caution">
    <text evidence="1">The sequence shown here is derived from an EMBL/GenBank/DDBJ whole genome shotgun (WGS) entry which is preliminary data.</text>
</comment>
<dbReference type="PANTHER" id="PTHR40705:SF2">
    <property type="entry name" value="DUF1743 DOMAIN-CONTAINING PROTEIN"/>
    <property type="match status" value="1"/>
</dbReference>
<dbReference type="EMBL" id="JHEG04000001">
    <property type="protein sequence ID" value="KAF3889905.1"/>
    <property type="molecule type" value="Genomic_DNA"/>
</dbReference>
<dbReference type="RefSeq" id="WP_050046555.1">
    <property type="nucleotide sequence ID" value="NZ_JHEG04000001.1"/>
</dbReference>
<gene>
    <name evidence="1" type="ORF">DA73_0400033875</name>
</gene>
<dbReference type="PANTHER" id="PTHR40705">
    <property type="entry name" value="TRNA(ILE2) 2-AGMATINYLCYTIDINE SYNTHETASE TIAS"/>
    <property type="match status" value="1"/>
</dbReference>
<name>A0A8S9TBX3_9CYAN</name>
<accession>A0A8S9TBX3</accession>
<dbReference type="OrthoDB" id="270233at2"/>
<dbReference type="AlphaFoldDB" id="A0A8S9TBX3"/>
<evidence type="ECO:0000313" key="2">
    <source>
        <dbReference type="Proteomes" id="UP000029738"/>
    </source>
</evidence>
<evidence type="ECO:0000313" key="1">
    <source>
        <dbReference type="EMBL" id="KAF3889905.1"/>
    </source>
</evidence>
<reference evidence="1" key="1">
    <citation type="journal article" date="2015" name="Genome Announc.">
        <title>Draft Genome Sequence of Tolypothrix boutellei Strain VB521301.</title>
        <authorList>
            <person name="Chandrababunaidu M.M."/>
            <person name="Singh D."/>
            <person name="Sen D."/>
            <person name="Bhan S."/>
            <person name="Das S."/>
            <person name="Gupta A."/>
            <person name="Adhikary S.P."/>
            <person name="Tripathy S."/>
        </authorList>
    </citation>
    <scope>NUCLEOTIDE SEQUENCE</scope>
    <source>
        <strain evidence="1">VB521301</strain>
    </source>
</reference>
<dbReference type="Gene3D" id="3.30.70.2200">
    <property type="match status" value="1"/>
</dbReference>
<protein>
    <submittedName>
        <fullName evidence="1">ABC transporter substrate-binding protein</fullName>
    </submittedName>
</protein>
<reference evidence="1" key="2">
    <citation type="submission" date="2019-11" db="EMBL/GenBank/DDBJ databases">
        <title>Improved Assembly of Tolypothrix boutellei genome.</title>
        <authorList>
            <person name="Sarangi A.N."/>
            <person name="Mukherjee M."/>
            <person name="Ghosh S."/>
            <person name="Singh D."/>
            <person name="Das A."/>
            <person name="Kant S."/>
            <person name="Prusty A."/>
            <person name="Tripathy S."/>
        </authorList>
    </citation>
    <scope>NUCLEOTIDE SEQUENCE</scope>
    <source>
        <strain evidence="1">VB521301</strain>
    </source>
</reference>
<sequence length="251" mass="27594">MRLLIGIDDTDNLTSIGTGKLVRMLGLELVARELAQVIGTTRHQLLVSPEIPFTSHNSSACMMVETDTDKVDKLTGYCREFLLKNSASGSDAGLCLAPWNRVNLTVQTFGKLAKEKVLTQKEAIAVAQEAGLFLEGLTGTKGGIIGALAGVGLRKTGNDGRFIWLPGLYELEGIYTARQLYQNVVGVDRIQDLTGELIPEGMRIQVNSWPRPVLLNGQIIMLVAQATDEAREVKQEDYEYQMAPKNIVRQY</sequence>
<organism evidence="1 2">
    <name type="scientific">Tolypothrix bouteillei VB521301</name>
    <dbReference type="NCBI Taxonomy" id="1479485"/>
    <lineage>
        <taxon>Bacteria</taxon>
        <taxon>Bacillati</taxon>
        <taxon>Cyanobacteriota</taxon>
        <taxon>Cyanophyceae</taxon>
        <taxon>Nostocales</taxon>
        <taxon>Tolypothrichaceae</taxon>
        <taxon>Tolypothrix</taxon>
    </lineage>
</organism>
<proteinExistence type="predicted"/>
<dbReference type="Proteomes" id="UP000029738">
    <property type="component" value="Unassembled WGS sequence"/>
</dbReference>
<keyword evidence="2" id="KW-1185">Reference proteome</keyword>